<sequence length="105" mass="11904">MLYVNEVGELVALEEFLFLGGFRLDALCCSFMRHANLSSLKREFAGLTPSDTCNKTIQQSLDEPAFLTPFSTFPNMFTCSPRPLFLRFPTLFNGQTLVIRNCLNK</sequence>
<dbReference type="Proteomes" id="UP001341840">
    <property type="component" value="Unassembled WGS sequence"/>
</dbReference>
<keyword evidence="2" id="KW-1185">Reference proteome</keyword>
<proteinExistence type="predicted"/>
<name>A0ABU6U205_9FABA</name>
<evidence type="ECO:0000313" key="2">
    <source>
        <dbReference type="Proteomes" id="UP001341840"/>
    </source>
</evidence>
<gene>
    <name evidence="1" type="ORF">PIB30_003388</name>
</gene>
<comment type="caution">
    <text evidence="1">The sequence shown here is derived from an EMBL/GenBank/DDBJ whole genome shotgun (WGS) entry which is preliminary data.</text>
</comment>
<evidence type="ECO:0000313" key="1">
    <source>
        <dbReference type="EMBL" id="MED6155191.1"/>
    </source>
</evidence>
<reference evidence="1 2" key="1">
    <citation type="journal article" date="2023" name="Plants (Basel)">
        <title>Bridging the Gap: Combining Genomics and Transcriptomics Approaches to Understand Stylosanthes scabra, an Orphan Legume from the Brazilian Caatinga.</title>
        <authorList>
            <person name="Ferreira-Neto J.R.C."/>
            <person name="da Silva M.D."/>
            <person name="Binneck E."/>
            <person name="de Melo N.F."/>
            <person name="da Silva R.H."/>
            <person name="de Melo A.L.T.M."/>
            <person name="Pandolfi V."/>
            <person name="Bustamante F.O."/>
            <person name="Brasileiro-Vidal A.C."/>
            <person name="Benko-Iseppon A.M."/>
        </authorList>
    </citation>
    <scope>NUCLEOTIDE SEQUENCE [LARGE SCALE GENOMIC DNA]</scope>
    <source>
        <tissue evidence="1">Leaves</tissue>
    </source>
</reference>
<organism evidence="1 2">
    <name type="scientific">Stylosanthes scabra</name>
    <dbReference type="NCBI Taxonomy" id="79078"/>
    <lineage>
        <taxon>Eukaryota</taxon>
        <taxon>Viridiplantae</taxon>
        <taxon>Streptophyta</taxon>
        <taxon>Embryophyta</taxon>
        <taxon>Tracheophyta</taxon>
        <taxon>Spermatophyta</taxon>
        <taxon>Magnoliopsida</taxon>
        <taxon>eudicotyledons</taxon>
        <taxon>Gunneridae</taxon>
        <taxon>Pentapetalae</taxon>
        <taxon>rosids</taxon>
        <taxon>fabids</taxon>
        <taxon>Fabales</taxon>
        <taxon>Fabaceae</taxon>
        <taxon>Papilionoideae</taxon>
        <taxon>50 kb inversion clade</taxon>
        <taxon>dalbergioids sensu lato</taxon>
        <taxon>Dalbergieae</taxon>
        <taxon>Pterocarpus clade</taxon>
        <taxon>Stylosanthes</taxon>
    </lineage>
</organism>
<protein>
    <submittedName>
        <fullName evidence="1">Uncharacterized protein</fullName>
    </submittedName>
</protein>
<accession>A0ABU6U205</accession>
<dbReference type="EMBL" id="JASCZI010120835">
    <property type="protein sequence ID" value="MED6155191.1"/>
    <property type="molecule type" value="Genomic_DNA"/>
</dbReference>